<evidence type="ECO:0000259" key="2">
    <source>
        <dbReference type="PROSITE" id="PS50234"/>
    </source>
</evidence>
<keyword evidence="4" id="KW-1185">Reference proteome</keyword>
<sequence>MLKKLCQAAAFVGAFAAFTANANLIEVDVELQLLTDVSGSVNDTEYNLQRNGYIAAFRNTDIINTILAGTHGSIAVQYIEWSSSDRQRTQIDWFLIDSVQSANAFADLIAGIVRPFTGATAIGSAINYGASLFDTNNFTAAKQVMDVSGDGTQNSGANTAAARDAALAAGVDTINGITIGDARNLPQYYQDNVIGGQNAFHMHADTFASFTTGIEAKLKREIKDANQIPEPSSIALIGLAVLGLFGNSRKRKLG</sequence>
<dbReference type="InterPro" id="IPR010607">
    <property type="entry name" value="DUF1194"/>
</dbReference>
<dbReference type="SUPFAM" id="SSF53300">
    <property type="entry name" value="vWA-like"/>
    <property type="match status" value="1"/>
</dbReference>
<organism evidence="3 4">
    <name type="scientific">Litorilituus sediminis</name>
    <dbReference type="NCBI Taxonomy" id="718192"/>
    <lineage>
        <taxon>Bacteria</taxon>
        <taxon>Pseudomonadati</taxon>
        <taxon>Pseudomonadota</taxon>
        <taxon>Gammaproteobacteria</taxon>
        <taxon>Alteromonadales</taxon>
        <taxon>Colwelliaceae</taxon>
        <taxon>Litorilituus</taxon>
    </lineage>
</organism>
<feature type="signal peptide" evidence="1">
    <location>
        <begin position="1"/>
        <end position="22"/>
    </location>
</feature>
<dbReference type="OrthoDB" id="9792179at2"/>
<dbReference type="Pfam" id="PF06707">
    <property type="entry name" value="DUF1194"/>
    <property type="match status" value="1"/>
</dbReference>
<evidence type="ECO:0000256" key="1">
    <source>
        <dbReference type="SAM" id="SignalP"/>
    </source>
</evidence>
<accession>A0A4P6P309</accession>
<feature type="chain" id="PRO_5020576448" evidence="1">
    <location>
        <begin position="23"/>
        <end position="254"/>
    </location>
</feature>
<keyword evidence="1" id="KW-0732">Signal</keyword>
<dbReference type="EMBL" id="CP034759">
    <property type="protein sequence ID" value="QBG35653.1"/>
    <property type="molecule type" value="Genomic_DNA"/>
</dbReference>
<dbReference type="Gene3D" id="3.40.50.410">
    <property type="entry name" value="von Willebrand factor, type A domain"/>
    <property type="match status" value="1"/>
</dbReference>
<dbReference type="AlphaFoldDB" id="A0A4P6P309"/>
<dbReference type="InterPro" id="IPR036465">
    <property type="entry name" value="vWFA_dom_sf"/>
</dbReference>
<dbReference type="NCBIfam" id="TIGR02595">
    <property type="entry name" value="PEP_CTERM"/>
    <property type="match status" value="1"/>
</dbReference>
<dbReference type="KEGG" id="lsd:EMK97_07990"/>
<dbReference type="InterPro" id="IPR013424">
    <property type="entry name" value="Ice-binding_C"/>
</dbReference>
<feature type="domain" description="VWFA" evidence="2">
    <location>
        <begin position="30"/>
        <end position="222"/>
    </location>
</feature>
<protein>
    <submittedName>
        <fullName evidence="3">DUF1194 domain-containing protein</fullName>
    </submittedName>
</protein>
<dbReference type="Pfam" id="PF07589">
    <property type="entry name" value="PEP-CTERM"/>
    <property type="match status" value="1"/>
</dbReference>
<reference evidence="3 4" key="1">
    <citation type="submission" date="2018-12" db="EMBL/GenBank/DDBJ databases">
        <title>Complete genome of Litorilituus sediminis.</title>
        <authorList>
            <person name="Liu A."/>
            <person name="Rong J."/>
        </authorList>
    </citation>
    <scope>NUCLEOTIDE SEQUENCE [LARGE SCALE GENOMIC DNA]</scope>
    <source>
        <strain evidence="3 4">JCM 17549</strain>
    </source>
</reference>
<dbReference type="InterPro" id="IPR002035">
    <property type="entry name" value="VWF_A"/>
</dbReference>
<evidence type="ECO:0000313" key="4">
    <source>
        <dbReference type="Proteomes" id="UP000290244"/>
    </source>
</evidence>
<gene>
    <name evidence="3" type="ORF">EMK97_07990</name>
</gene>
<dbReference type="PROSITE" id="PS50234">
    <property type="entry name" value="VWFA"/>
    <property type="match status" value="1"/>
</dbReference>
<dbReference type="Proteomes" id="UP000290244">
    <property type="component" value="Chromosome"/>
</dbReference>
<proteinExistence type="predicted"/>
<dbReference type="RefSeq" id="WP_130601038.1">
    <property type="nucleotide sequence ID" value="NZ_CP034759.1"/>
</dbReference>
<name>A0A4P6P309_9GAMM</name>
<evidence type="ECO:0000313" key="3">
    <source>
        <dbReference type="EMBL" id="QBG35653.1"/>
    </source>
</evidence>